<protein>
    <recommendedName>
        <fullName evidence="2">Rubrerythrin rubredoxin-like domain-containing protein</fullName>
    </recommendedName>
</protein>
<dbReference type="CDD" id="cd00350">
    <property type="entry name" value="rubredoxin_like"/>
    <property type="match status" value="1"/>
</dbReference>
<evidence type="ECO:0000256" key="1">
    <source>
        <dbReference type="SAM" id="Phobius"/>
    </source>
</evidence>
<dbReference type="Proteomes" id="UP000289703">
    <property type="component" value="Unassembled WGS sequence"/>
</dbReference>
<dbReference type="AlphaFoldDB" id="A0A4Q1JKU9"/>
<evidence type="ECO:0000313" key="4">
    <source>
        <dbReference type="Proteomes" id="UP000289703"/>
    </source>
</evidence>
<accession>A0A4Q1JKU9</accession>
<keyword evidence="4" id="KW-1185">Reference proteome</keyword>
<dbReference type="Pfam" id="PF21349">
    <property type="entry name" value="RUBY_RBDX"/>
    <property type="match status" value="1"/>
</dbReference>
<reference evidence="3 4" key="1">
    <citation type="submission" date="2019-01" db="EMBL/GenBank/DDBJ databases">
        <title>Ancylomarina salipaludis sp. nov., isolated from a salt marsh.</title>
        <authorList>
            <person name="Yoon J.-H."/>
        </authorList>
    </citation>
    <scope>NUCLEOTIDE SEQUENCE [LARGE SCALE GENOMIC DNA]</scope>
    <source>
        <strain evidence="3 4">SHSM-M15</strain>
    </source>
</reference>
<comment type="caution">
    <text evidence="3">The sequence shown here is derived from an EMBL/GenBank/DDBJ whole genome shotgun (WGS) entry which is preliminary data.</text>
</comment>
<keyword evidence="1" id="KW-1133">Transmembrane helix</keyword>
<sequence>MKELVRCRPCGFVMEKDKLGDVCPACGLPHKVFEPYREKVSLNRLMILNLDLHPIAIHLSQSFMVLIPLLFLKQILTPNFYSQESDIIIEFCISLLPLSMLLAFITGIIDGITRFKSLKPPLLRNKLIFGGLIILVSITLFFMKNMNDQKGLFLLISSLGLAFAISLGLIGKKLLNVILPGKFPQKKAKPKPYNE</sequence>
<organism evidence="3 4">
    <name type="scientific">Ancylomarina salipaludis</name>
    <dbReference type="NCBI Taxonomy" id="2501299"/>
    <lineage>
        <taxon>Bacteria</taxon>
        <taxon>Pseudomonadati</taxon>
        <taxon>Bacteroidota</taxon>
        <taxon>Bacteroidia</taxon>
        <taxon>Marinilabiliales</taxon>
        <taxon>Marinifilaceae</taxon>
        <taxon>Ancylomarina</taxon>
    </lineage>
</organism>
<dbReference type="InterPro" id="IPR048574">
    <property type="entry name" value="RUBY_RBDX"/>
</dbReference>
<dbReference type="Gene3D" id="2.20.28.10">
    <property type="match status" value="1"/>
</dbReference>
<evidence type="ECO:0000313" key="3">
    <source>
        <dbReference type="EMBL" id="RXQ91538.1"/>
    </source>
</evidence>
<keyword evidence="1" id="KW-0472">Membrane</keyword>
<feature type="transmembrane region" description="Helical" evidence="1">
    <location>
        <begin position="55"/>
        <end position="75"/>
    </location>
</feature>
<dbReference type="EMBL" id="SAXA01000011">
    <property type="protein sequence ID" value="RXQ91538.1"/>
    <property type="molecule type" value="Genomic_DNA"/>
</dbReference>
<name>A0A4Q1JKU9_9BACT</name>
<gene>
    <name evidence="3" type="ORF">EO244_12385</name>
</gene>
<keyword evidence="1" id="KW-0812">Transmembrane</keyword>
<feature type="transmembrane region" description="Helical" evidence="1">
    <location>
        <begin position="152"/>
        <end position="170"/>
    </location>
</feature>
<feature type="domain" description="Rubrerythrin rubredoxin-like" evidence="2">
    <location>
        <begin position="6"/>
        <end position="34"/>
    </location>
</feature>
<feature type="transmembrane region" description="Helical" evidence="1">
    <location>
        <begin position="127"/>
        <end position="146"/>
    </location>
</feature>
<proteinExistence type="predicted"/>
<dbReference type="SUPFAM" id="SSF57802">
    <property type="entry name" value="Rubredoxin-like"/>
    <property type="match status" value="1"/>
</dbReference>
<dbReference type="OrthoDB" id="9758182at2"/>
<feature type="transmembrane region" description="Helical" evidence="1">
    <location>
        <begin position="87"/>
        <end position="106"/>
    </location>
</feature>
<evidence type="ECO:0000259" key="2">
    <source>
        <dbReference type="Pfam" id="PF21349"/>
    </source>
</evidence>
<dbReference type="RefSeq" id="WP_129254991.1">
    <property type="nucleotide sequence ID" value="NZ_SAXA01000011.1"/>
</dbReference>